<reference evidence="2 3" key="1">
    <citation type="submission" date="2016-10" db="EMBL/GenBank/DDBJ databases">
        <authorList>
            <person name="de Groot N.N."/>
        </authorList>
    </citation>
    <scope>NUCLEOTIDE SEQUENCE [LARGE SCALE GENOMIC DNA]</scope>
    <source>
        <strain evidence="2 3">DSM 24015</strain>
    </source>
</reference>
<protein>
    <recommendedName>
        <fullName evidence="4">DUF4856 domain-containing protein</fullName>
    </recommendedName>
</protein>
<dbReference type="Pfam" id="PF16148">
    <property type="entry name" value="DUF4856"/>
    <property type="match status" value="1"/>
</dbReference>
<name>A0A1G6Y8H8_9FLAO</name>
<evidence type="ECO:0000256" key="1">
    <source>
        <dbReference type="SAM" id="SignalP"/>
    </source>
</evidence>
<dbReference type="RefSeq" id="WP_092735525.1">
    <property type="nucleotide sequence ID" value="NZ_FNAS01000001.1"/>
</dbReference>
<evidence type="ECO:0008006" key="4">
    <source>
        <dbReference type="Google" id="ProtNLM"/>
    </source>
</evidence>
<dbReference type="EMBL" id="FNAS01000001">
    <property type="protein sequence ID" value="SDD86729.1"/>
    <property type="molecule type" value="Genomic_DNA"/>
</dbReference>
<dbReference type="InterPro" id="IPR032331">
    <property type="entry name" value="DUF4856"/>
</dbReference>
<feature type="chain" id="PRO_5011752532" description="DUF4856 domain-containing protein" evidence="1">
    <location>
        <begin position="21"/>
        <end position="387"/>
    </location>
</feature>
<dbReference type="OrthoDB" id="5498726at2"/>
<gene>
    <name evidence="2" type="ORF">SAMN05421544_10171</name>
</gene>
<organism evidence="2 3">
    <name type="scientific">Riemerella columbipharyngis</name>
    <dbReference type="NCBI Taxonomy" id="1071918"/>
    <lineage>
        <taxon>Bacteria</taxon>
        <taxon>Pseudomonadati</taxon>
        <taxon>Bacteroidota</taxon>
        <taxon>Flavobacteriia</taxon>
        <taxon>Flavobacteriales</taxon>
        <taxon>Weeksellaceae</taxon>
        <taxon>Riemerella</taxon>
    </lineage>
</organism>
<feature type="signal peptide" evidence="1">
    <location>
        <begin position="1"/>
        <end position="20"/>
    </location>
</feature>
<proteinExistence type="predicted"/>
<sequence>MKNKIILALMLSSLSFISCSRGDGGSSSEPITPITVDESYKYEFSRNGFSTVDLNEGIEMINSFYQLDKSLKTAGITSLSKYQSLTSYDKSMESITASSTGYYLKNSALRTKVLNDVRHLFDDLDMIRNAGGSEAEEGKAGFIGYDQEKRYVNEYGIETGAVLQKVLMGLALLDQISNDQLSNNVLDNSKLQNDNSNGVLVSGKKYTELEHHWDLAYSYLGKENFTQTPLFISNYMEKETIDMPFLKDIDKRVYKAFYLGRKAAVEKNYTEMKAQANVIKKELNTLFAARAIYYLKKGIPDLRENVKNAFHGLSEAYGFIYALNACRDTNGKQYVSYDEINQMLSDLKGERGFWDVDRLAADESTTGSLLNVSKRIADKFGFNVNDI</sequence>
<dbReference type="Proteomes" id="UP000198517">
    <property type="component" value="Unassembled WGS sequence"/>
</dbReference>
<dbReference type="AlphaFoldDB" id="A0A1G6Y8H8"/>
<evidence type="ECO:0000313" key="3">
    <source>
        <dbReference type="Proteomes" id="UP000198517"/>
    </source>
</evidence>
<evidence type="ECO:0000313" key="2">
    <source>
        <dbReference type="EMBL" id="SDD86729.1"/>
    </source>
</evidence>
<dbReference type="STRING" id="1071918.SAMN05421544_10171"/>
<dbReference type="PROSITE" id="PS51257">
    <property type="entry name" value="PROKAR_LIPOPROTEIN"/>
    <property type="match status" value="1"/>
</dbReference>
<keyword evidence="1" id="KW-0732">Signal</keyword>
<accession>A0A1G6Y8H8</accession>
<keyword evidence="3" id="KW-1185">Reference proteome</keyword>